<protein>
    <recommendedName>
        <fullName evidence="1">DUF4145 domain-containing protein</fullName>
    </recommendedName>
</protein>
<evidence type="ECO:0000313" key="3">
    <source>
        <dbReference type="Proteomes" id="UP000242849"/>
    </source>
</evidence>
<dbReference type="Pfam" id="PF13643">
    <property type="entry name" value="DUF4145"/>
    <property type="match status" value="1"/>
</dbReference>
<sequence length="198" mass="21991">MISPQLDLETFNCPNCGALSHAKWMNLLMVQYNQTQHVPQPVRVAVTTCCPARMSLWLVEEDDYRQPNGRMIYPTCATAPLPHPDMPEDIARDFEEARQVLNHSPRAAAALLRLCVQKICNHLVGKPGGIDEQIGQLVANGLPRRVQQALDSVRVIGNESVHPGSMDLNDTPEVGQVLFRLVNLIIQDCITAPKDPLK</sequence>
<gene>
    <name evidence="2" type="ORF">SAMN05421553_4248</name>
</gene>
<evidence type="ECO:0000313" key="2">
    <source>
        <dbReference type="EMBL" id="SEE19708.1"/>
    </source>
</evidence>
<feature type="domain" description="DUF4145" evidence="1">
    <location>
        <begin position="95"/>
        <end position="173"/>
    </location>
</feature>
<dbReference type="STRING" id="53406.SAMN05421553_4248"/>
<dbReference type="EMBL" id="FNSC01000001">
    <property type="protein sequence ID" value="SEE19708.1"/>
    <property type="molecule type" value="Genomic_DNA"/>
</dbReference>
<name>A0A1H5GXD8_PSEAG</name>
<accession>A0A1H5GXD8</accession>
<dbReference type="InterPro" id="IPR025285">
    <property type="entry name" value="DUF4145"/>
</dbReference>
<dbReference type="AlphaFoldDB" id="A0A1H5GXD8"/>
<proteinExistence type="predicted"/>
<dbReference type="Proteomes" id="UP000242849">
    <property type="component" value="Unassembled WGS sequence"/>
</dbReference>
<evidence type="ECO:0000259" key="1">
    <source>
        <dbReference type="Pfam" id="PF13643"/>
    </source>
</evidence>
<reference evidence="3" key="1">
    <citation type="submission" date="2016-10" db="EMBL/GenBank/DDBJ databases">
        <authorList>
            <person name="Varghese N."/>
            <person name="Submissions S."/>
        </authorList>
    </citation>
    <scope>NUCLEOTIDE SEQUENCE [LARGE SCALE GENOMIC DNA]</scope>
    <source>
        <strain evidence="3">DSM 12111</strain>
    </source>
</reference>
<organism evidence="2 3">
    <name type="scientific">Pseudomonas anguilliseptica</name>
    <dbReference type="NCBI Taxonomy" id="53406"/>
    <lineage>
        <taxon>Bacteria</taxon>
        <taxon>Pseudomonadati</taxon>
        <taxon>Pseudomonadota</taxon>
        <taxon>Gammaproteobacteria</taxon>
        <taxon>Pseudomonadales</taxon>
        <taxon>Pseudomonadaceae</taxon>
        <taxon>Pseudomonas</taxon>
    </lineage>
</organism>
<keyword evidence="3" id="KW-1185">Reference proteome</keyword>